<evidence type="ECO:0000256" key="1">
    <source>
        <dbReference type="ARBA" id="ARBA00022500"/>
    </source>
</evidence>
<comment type="similarity">
    <text evidence="3">Belongs to the CheD family.</text>
</comment>
<comment type="function">
    <text evidence="3">Probably deamidates glutamine residues to glutamate on methyl-accepting chemotaxis receptors (MCPs), playing an important role in chemotaxis.</text>
</comment>
<evidence type="ECO:0000313" key="4">
    <source>
        <dbReference type="EMBL" id="RAU16800.1"/>
    </source>
</evidence>
<dbReference type="GO" id="GO:0050568">
    <property type="term" value="F:protein-glutamine glutaminase activity"/>
    <property type="evidence" value="ECO:0007669"/>
    <property type="project" value="UniProtKB-UniRule"/>
</dbReference>
<organism evidence="4 5">
    <name type="scientific">Nitrincola tibetensis</name>
    <dbReference type="NCBI Taxonomy" id="2219697"/>
    <lineage>
        <taxon>Bacteria</taxon>
        <taxon>Pseudomonadati</taxon>
        <taxon>Pseudomonadota</taxon>
        <taxon>Gammaproteobacteria</taxon>
        <taxon>Oceanospirillales</taxon>
        <taxon>Oceanospirillaceae</taxon>
        <taxon>Nitrincola</taxon>
    </lineage>
</organism>
<dbReference type="InterPro" id="IPR005659">
    <property type="entry name" value="Chemorcpt_Glu_NH3ase_CheD"/>
</dbReference>
<sequence>MTAQDDNAKSGISPEVYYDPYFEQQAVKVLPGEFFVTGKDMIIVSVVGSCVCVCIRDRLKETGGMCHFIVPDRFLDTAESSVDAIHCAGHAMEMLTNQLIKMGSQRRDLVAKVFGASSWMKTADTKPLCEMNAKFVMHYLQQEQIEVASQDLLQPYPSKLYFFPRTGKVLVKRLHKLNNTTLLDRESDYLDRLVDMDLSGPMELFS</sequence>
<dbReference type="EC" id="3.5.1.44" evidence="3"/>
<evidence type="ECO:0000256" key="3">
    <source>
        <dbReference type="HAMAP-Rule" id="MF_01440"/>
    </source>
</evidence>
<dbReference type="InterPro" id="IPR038592">
    <property type="entry name" value="CheD-like_sf"/>
</dbReference>
<dbReference type="Pfam" id="PF03975">
    <property type="entry name" value="CheD"/>
    <property type="match status" value="1"/>
</dbReference>
<keyword evidence="4" id="KW-0675">Receptor</keyword>
<evidence type="ECO:0000313" key="5">
    <source>
        <dbReference type="Proteomes" id="UP000250744"/>
    </source>
</evidence>
<dbReference type="OrthoDB" id="9807202at2"/>
<dbReference type="PANTHER" id="PTHR35147:SF2">
    <property type="entry name" value="CHEMORECEPTOR GLUTAMINE DEAMIDASE CHED-RELATED"/>
    <property type="match status" value="1"/>
</dbReference>
<comment type="catalytic activity">
    <reaction evidence="3">
        <text>L-glutaminyl-[protein] + H2O = L-glutamyl-[protein] + NH4(+)</text>
        <dbReference type="Rhea" id="RHEA:16441"/>
        <dbReference type="Rhea" id="RHEA-COMP:10207"/>
        <dbReference type="Rhea" id="RHEA-COMP:10208"/>
        <dbReference type="ChEBI" id="CHEBI:15377"/>
        <dbReference type="ChEBI" id="CHEBI:28938"/>
        <dbReference type="ChEBI" id="CHEBI:29973"/>
        <dbReference type="ChEBI" id="CHEBI:30011"/>
        <dbReference type="EC" id="3.5.1.44"/>
    </reaction>
</comment>
<name>A0A364NIE4_9GAMM</name>
<comment type="caution">
    <text evidence="4">The sequence shown here is derived from an EMBL/GenBank/DDBJ whole genome shotgun (WGS) entry which is preliminary data.</text>
</comment>
<keyword evidence="2 3" id="KW-0378">Hydrolase</keyword>
<dbReference type="Gene3D" id="3.30.1330.200">
    <property type="match status" value="1"/>
</dbReference>
<reference evidence="4 5" key="1">
    <citation type="submission" date="2018-06" db="EMBL/GenBank/DDBJ databases">
        <title>Nitrincola tibetense sp. nov., isolated from Lake XuguoCo on Tibetan Plateau.</title>
        <authorList>
            <person name="Xing P."/>
        </authorList>
    </citation>
    <scope>NUCLEOTIDE SEQUENCE [LARGE SCALE GENOMIC DNA]</scope>
    <source>
        <strain evidence="5">xg18</strain>
    </source>
</reference>
<dbReference type="InterPro" id="IPR011324">
    <property type="entry name" value="Cytotoxic_necrot_fac-like_cat"/>
</dbReference>
<dbReference type="SUPFAM" id="SSF64438">
    <property type="entry name" value="CNF1/YfiH-like putative cysteine hydrolases"/>
    <property type="match status" value="1"/>
</dbReference>
<dbReference type="RefSeq" id="WP_112160344.1">
    <property type="nucleotide sequence ID" value="NZ_QKRX01000016.1"/>
</dbReference>
<keyword evidence="5" id="KW-1185">Reference proteome</keyword>
<dbReference type="CDD" id="cd16352">
    <property type="entry name" value="CheD"/>
    <property type="match status" value="1"/>
</dbReference>
<dbReference type="GO" id="GO:0006935">
    <property type="term" value="P:chemotaxis"/>
    <property type="evidence" value="ECO:0007669"/>
    <property type="project" value="UniProtKB-UniRule"/>
</dbReference>
<protein>
    <recommendedName>
        <fullName evidence="3">Probable chemoreceptor glutamine deamidase CheD</fullName>
        <ecNumber evidence="3">3.5.1.44</ecNumber>
    </recommendedName>
</protein>
<dbReference type="PANTHER" id="PTHR35147">
    <property type="entry name" value="CHEMORECEPTOR GLUTAMINE DEAMIDASE CHED-RELATED"/>
    <property type="match status" value="1"/>
</dbReference>
<evidence type="ECO:0000256" key="2">
    <source>
        <dbReference type="ARBA" id="ARBA00022801"/>
    </source>
</evidence>
<dbReference type="HAMAP" id="MF_01440">
    <property type="entry name" value="CheD"/>
    <property type="match status" value="1"/>
</dbReference>
<keyword evidence="1 3" id="KW-0145">Chemotaxis</keyword>
<gene>
    <name evidence="3" type="primary">cheD</name>
    <name evidence="4" type="ORF">DN062_16205</name>
</gene>
<dbReference type="Proteomes" id="UP000250744">
    <property type="component" value="Unassembled WGS sequence"/>
</dbReference>
<dbReference type="EMBL" id="QKRX01000016">
    <property type="protein sequence ID" value="RAU16800.1"/>
    <property type="molecule type" value="Genomic_DNA"/>
</dbReference>
<accession>A0A364NIE4</accession>
<proteinExistence type="inferred from homology"/>
<dbReference type="AlphaFoldDB" id="A0A364NIE4"/>